<accession>A0A317XHF6</accession>
<dbReference type="Proteomes" id="UP000246740">
    <property type="component" value="Unassembled WGS sequence"/>
</dbReference>
<dbReference type="InParanoid" id="A0A317XHF6"/>
<proteinExistence type="predicted"/>
<organism evidence="1 2">
    <name type="scientific">Testicularia cyperi</name>
    <dbReference type="NCBI Taxonomy" id="1882483"/>
    <lineage>
        <taxon>Eukaryota</taxon>
        <taxon>Fungi</taxon>
        <taxon>Dikarya</taxon>
        <taxon>Basidiomycota</taxon>
        <taxon>Ustilaginomycotina</taxon>
        <taxon>Ustilaginomycetes</taxon>
        <taxon>Ustilaginales</taxon>
        <taxon>Anthracoideaceae</taxon>
        <taxon>Testicularia</taxon>
    </lineage>
</organism>
<evidence type="ECO:0000313" key="2">
    <source>
        <dbReference type="Proteomes" id="UP000246740"/>
    </source>
</evidence>
<reference evidence="1 2" key="1">
    <citation type="journal article" date="2018" name="Mol. Biol. Evol.">
        <title>Broad Genomic Sampling Reveals a Smut Pathogenic Ancestry of the Fungal Clade Ustilaginomycotina.</title>
        <authorList>
            <person name="Kijpornyongpan T."/>
            <person name="Mondo S.J."/>
            <person name="Barry K."/>
            <person name="Sandor L."/>
            <person name="Lee J."/>
            <person name="Lipzen A."/>
            <person name="Pangilinan J."/>
            <person name="LaButti K."/>
            <person name="Hainaut M."/>
            <person name="Henrissat B."/>
            <person name="Grigoriev I.V."/>
            <person name="Spatafora J.W."/>
            <person name="Aime M.C."/>
        </authorList>
    </citation>
    <scope>NUCLEOTIDE SEQUENCE [LARGE SCALE GENOMIC DNA]</scope>
    <source>
        <strain evidence="1 2">MCA 3645</strain>
    </source>
</reference>
<evidence type="ECO:0000313" key="1">
    <source>
        <dbReference type="EMBL" id="PWY97585.1"/>
    </source>
</evidence>
<name>A0A317XHF6_9BASI</name>
<evidence type="ECO:0008006" key="3">
    <source>
        <dbReference type="Google" id="ProtNLM"/>
    </source>
</evidence>
<gene>
    <name evidence="1" type="ORF">BCV70DRAFT_239354</name>
</gene>
<dbReference type="OrthoDB" id="2546621at2759"/>
<sequence>MDFDPLSRDTAISRYDIESGSEDEYDGPVASASKPVRPVLVRLDPDMVTAKGLEMIVLIGEAGKACLGASHAPLERVTVTVDEMQQASIAVTDSHAVVYISSVPKLSHRQNNQLASHLLDRLQPSMVTLFDSYGPSEASFDSASDAAQKLRYLATPDYSLERLPRSTAAPLESPASATGLGAAFLAQAVVRGAPALLGLLEDVRFQAHVQLYGSSTEISSPIRIAPLAAQAIRSILPPLDSKSAPSPTSPTIIDFAKGRRAVNSKLTLGDGSMYI</sequence>
<keyword evidence="2" id="KW-1185">Reference proteome</keyword>
<dbReference type="AlphaFoldDB" id="A0A317XHF6"/>
<dbReference type="EMBL" id="KZ819204">
    <property type="protein sequence ID" value="PWY97585.1"/>
    <property type="molecule type" value="Genomic_DNA"/>
</dbReference>
<protein>
    <recommendedName>
        <fullName evidence="3">Proteasome assembly chaperone 1</fullName>
    </recommendedName>
</protein>
<dbReference type="STRING" id="1882483.A0A317XHF6"/>